<reference evidence="1" key="1">
    <citation type="submission" date="2022-06" db="EMBL/GenBank/DDBJ databases">
        <title>Investigating genetic diversity within the most abundant and prevalent non-pathogenic leaf-associated bacterial species interacting with Arabidopsis thaliana in natural habitats.</title>
        <authorList>
            <person name="Ramirez-Sanchez D."/>
            <person name="Gibelin-Viala C."/>
            <person name="Mayjonade B."/>
            <person name="Duflos R."/>
            <person name="Belmonte E."/>
            <person name="Pailler V."/>
            <person name="Bartoli C."/>
            <person name="Carrere S."/>
            <person name="Vailleau F."/>
            <person name="Roux F."/>
        </authorList>
    </citation>
    <scope>NUCLEOTIDE SEQUENCE</scope>
    <source>
        <strain evidence="1">OTU6ESPEB1</strain>
    </source>
</reference>
<protein>
    <submittedName>
        <fullName evidence="1">Uncharacterized protein</fullName>
    </submittedName>
</protein>
<dbReference type="Proteomes" id="UP001056851">
    <property type="component" value="Chromosome"/>
</dbReference>
<keyword evidence="2" id="KW-1185">Reference proteome</keyword>
<dbReference type="EMBL" id="CP099599">
    <property type="protein sequence ID" value="UST82716.1"/>
    <property type="molecule type" value="Genomic_DNA"/>
</dbReference>
<name>A0ABY5CA25_9PSED</name>
<organism evidence="1 2">
    <name type="scientific">Pseudomonas siliginis</name>
    <dbReference type="NCBI Taxonomy" id="2842346"/>
    <lineage>
        <taxon>Bacteria</taxon>
        <taxon>Pseudomonadati</taxon>
        <taxon>Pseudomonadota</taxon>
        <taxon>Gammaproteobacteria</taxon>
        <taxon>Pseudomonadales</taxon>
        <taxon>Pseudomonadaceae</taxon>
        <taxon>Pseudomonas</taxon>
    </lineage>
</organism>
<proteinExistence type="predicted"/>
<gene>
    <name evidence="1" type="ORF">NF677_14280</name>
</gene>
<accession>A0ABY5CA25</accession>
<evidence type="ECO:0000313" key="2">
    <source>
        <dbReference type="Proteomes" id="UP001056851"/>
    </source>
</evidence>
<sequence length="58" mass="6524">MAESVQSLFDDTIVEVRKTYKSHEKLLGSNLADYCQQNYSPSPTYSLSGATPYLKGYQ</sequence>
<evidence type="ECO:0000313" key="1">
    <source>
        <dbReference type="EMBL" id="UST82716.1"/>
    </source>
</evidence>
<dbReference type="RefSeq" id="WP_252884298.1">
    <property type="nucleotide sequence ID" value="NZ_CP099599.1"/>
</dbReference>